<proteinExistence type="predicted"/>
<reference evidence="3" key="1">
    <citation type="submission" date="2009-09" db="EMBL/GenBank/DDBJ databases">
        <authorList>
            <person name="Weinstock G."/>
            <person name="Sodergren E."/>
            <person name="Clifton S."/>
            <person name="Fulton L."/>
            <person name="Fulton B."/>
            <person name="Courtney L."/>
            <person name="Fronick C."/>
            <person name="Harrison M."/>
            <person name="Strong C."/>
            <person name="Farmer C."/>
            <person name="Delahaunty K."/>
            <person name="Markovic C."/>
            <person name="Hall O."/>
            <person name="Minx P."/>
            <person name="Tomlinson C."/>
            <person name="Mitreva M."/>
            <person name="Nelson J."/>
            <person name="Hou S."/>
            <person name="Wollam A."/>
            <person name="Pepin K.H."/>
            <person name="Johnson M."/>
            <person name="Bhonagiri V."/>
            <person name="Nash W.E."/>
            <person name="Warren W."/>
            <person name="Chinwalla A."/>
            <person name="Mardis E.R."/>
            <person name="Wilson R.K."/>
        </authorList>
    </citation>
    <scope>NUCLEOTIDE SEQUENCE [LARGE SCALE GENOMIC DNA]</scope>
    <source>
        <strain evidence="3">DSM 20544</strain>
    </source>
</reference>
<dbReference type="EMBL" id="ABWK02000009">
    <property type="protein sequence ID" value="EEX69514.1"/>
    <property type="molecule type" value="Genomic_DNA"/>
</dbReference>
<feature type="domain" description="Nitrogenase/oxidoreductase component 1" evidence="2">
    <location>
        <begin position="491"/>
        <end position="744"/>
    </location>
</feature>
<gene>
    <name evidence="3" type="ORF">MITSMUL_03562</name>
</gene>
<name>C9KK64_9FIRM</name>
<feature type="compositionally biased region" description="Basic and acidic residues" evidence="1">
    <location>
        <begin position="452"/>
        <end position="469"/>
    </location>
</feature>
<dbReference type="PATRIC" id="fig|500635.8.peg.959"/>
<dbReference type="PANTHER" id="PTHR42956:SF1">
    <property type="entry name" value="NITROGENASE IRON-MOLYBDENUM COFACTOR BIOSYNTHESIS PROTEIN NIFE"/>
    <property type="match status" value="1"/>
</dbReference>
<dbReference type="GeneID" id="93482555"/>
<dbReference type="PANTHER" id="PTHR42956">
    <property type="entry name" value="NITROGENASE IRON-MOLYBDENUM COFACTOR BIOSYNTHESIS PROTEIN NIFE"/>
    <property type="match status" value="1"/>
</dbReference>
<dbReference type="SUPFAM" id="SSF53807">
    <property type="entry name" value="Helical backbone' metal receptor"/>
    <property type="match status" value="2"/>
</dbReference>
<protein>
    <submittedName>
        <fullName evidence="3">Oxidoreductase, nitrogenase component 1</fullName>
    </submittedName>
</protein>
<dbReference type="STRING" id="500635.MITSMUL_03562"/>
<dbReference type="InterPro" id="IPR049939">
    <property type="entry name" value="NifE-like"/>
</dbReference>
<dbReference type="Proteomes" id="UP000003671">
    <property type="component" value="Unassembled WGS sequence"/>
</dbReference>
<dbReference type="InterPro" id="IPR000510">
    <property type="entry name" value="Nase/OxRdtase_comp1"/>
</dbReference>
<keyword evidence="4" id="KW-1185">Reference proteome</keyword>
<dbReference type="RefSeq" id="WP_005839686.1">
    <property type="nucleotide sequence ID" value="NZ_GG697141.2"/>
</dbReference>
<accession>C9KK64</accession>
<dbReference type="HOGENOM" id="CLU_341574_0_0_9"/>
<evidence type="ECO:0000313" key="4">
    <source>
        <dbReference type="Proteomes" id="UP000003671"/>
    </source>
</evidence>
<dbReference type="Gene3D" id="3.40.50.1980">
    <property type="entry name" value="Nitrogenase molybdenum iron protein domain"/>
    <property type="match status" value="3"/>
</dbReference>
<feature type="region of interest" description="Disordered" evidence="1">
    <location>
        <begin position="444"/>
        <end position="469"/>
    </location>
</feature>
<dbReference type="eggNOG" id="COG2710">
    <property type="taxonomic scope" value="Bacteria"/>
</dbReference>
<feature type="domain" description="Nitrogenase/oxidoreductase component 1" evidence="2">
    <location>
        <begin position="58"/>
        <end position="357"/>
    </location>
</feature>
<sequence length="856" mass="92572">MMQQQDSASRAAYSITVQELARRIEENGAGGIPPELRTDAHLICNTPAAIDFNSPGAQGFGVKRAGLSIPGSIMLLVSPGCCGRNTAALSGSGHYGERFAYLALDEAGIVTGSHLQRIPEAVCAFVASRRERPSVVMVCLTCADALLGTDMERVCRKAEAAAGVPVRPCYMYALTRESQRPPMQAVRETIYGLLQPRQKWARQANLLGFFTPVARDSELFSLLEKAGIRRAAELARCQTYEEFASLAAANFNLVLSDEAMGAALALEKRLGIPAIRLRRLYETAKIAKQYQALAHILGSAPESFAAAEAREQAEQAADAFCQQYGRETVLAIGSRLNANPFELALALAKRGLEVREIFAVPSAADAFYLRELARCSPATRIYSLLEPTMLCYREDRAVTLALGADACLCHPHAKHVTWNDEEQPFGYQAVRALFERMAAAMRDDDDDNDIDTADKEAAESSDELPVRESSHTVSTLPRLSLALPPFAPDTAGAAAVLYPLGGMTVIVDAGGCAGNICGFDEPRWQEEAAPSAVFSAGLRDMDAIMGRDANLVAKIREAAAELTVSFVGLVSTPVPAIIATDFRALCRMVEKETFLPAIAVRTDGTRLYDRGASAAYDALVQKFAAPIPLAAPRTELGVLGLTPLDFSRAESASLRALLGGEEADTAGTPVRFFDRLDDFREAARLKELLVVSPTGLKAARRLQRQWNIPIRTELPPAFIHEAFSAVLSRLAALLQDGQPREVLIVHQQILANGLRLAICQRFPALPAAAVAVGSFFALDRALQRKGDLHFRGEQDFHAYLQAHPDAIVIGDALLTRAVPKPFGGTLLDLPHFALSGRKAPMHPSRTLEYAKNSISN</sequence>
<evidence type="ECO:0000256" key="1">
    <source>
        <dbReference type="SAM" id="MobiDB-lite"/>
    </source>
</evidence>
<dbReference type="GO" id="GO:0016491">
    <property type="term" value="F:oxidoreductase activity"/>
    <property type="evidence" value="ECO:0007669"/>
    <property type="project" value="InterPro"/>
</dbReference>
<evidence type="ECO:0000313" key="3">
    <source>
        <dbReference type="EMBL" id="EEX69514.1"/>
    </source>
</evidence>
<dbReference type="Pfam" id="PF00148">
    <property type="entry name" value="Oxidored_nitro"/>
    <property type="match status" value="2"/>
</dbReference>
<comment type="caution">
    <text evidence="3">The sequence shown here is derived from an EMBL/GenBank/DDBJ whole genome shotgun (WGS) entry which is preliminary data.</text>
</comment>
<dbReference type="AlphaFoldDB" id="C9KK64"/>
<evidence type="ECO:0000259" key="2">
    <source>
        <dbReference type="Pfam" id="PF00148"/>
    </source>
</evidence>
<organism evidence="3 4">
    <name type="scientific">Mitsuokella multacida DSM 20544</name>
    <dbReference type="NCBI Taxonomy" id="500635"/>
    <lineage>
        <taxon>Bacteria</taxon>
        <taxon>Bacillati</taxon>
        <taxon>Bacillota</taxon>
        <taxon>Negativicutes</taxon>
        <taxon>Selenomonadales</taxon>
        <taxon>Selenomonadaceae</taxon>
        <taxon>Mitsuokella</taxon>
    </lineage>
</organism>